<accession>A0A1I3WE77</accession>
<feature type="binding site" evidence="6">
    <location>
        <position position="247"/>
    </location>
    <ligand>
        <name>Mg(2+)</name>
        <dbReference type="ChEBI" id="CHEBI:18420"/>
        <label>1</label>
    </ligand>
</feature>
<comment type="similarity">
    <text evidence="1">Belongs to the DNA repair enzymes AP/ExoA family.</text>
</comment>
<feature type="site" description="Interaction with DNA substrate" evidence="7">
    <location>
        <position position="248"/>
    </location>
</feature>
<feature type="binding site" evidence="6">
    <location>
        <position position="149"/>
    </location>
    <ligand>
        <name>Mg(2+)</name>
        <dbReference type="ChEBI" id="CHEBI:18420"/>
        <label>1</label>
    </ligand>
</feature>
<dbReference type="PROSITE" id="PS51435">
    <property type="entry name" value="AP_NUCLEASE_F1_4"/>
    <property type="match status" value="1"/>
</dbReference>
<evidence type="ECO:0000256" key="7">
    <source>
        <dbReference type="PIRSR" id="PIRSR604808-3"/>
    </source>
</evidence>
<dbReference type="GO" id="GO:0006281">
    <property type="term" value="P:DNA repair"/>
    <property type="evidence" value="ECO:0007669"/>
    <property type="project" value="InterPro"/>
</dbReference>
<keyword evidence="2 6" id="KW-0479">Metal-binding</keyword>
<feature type="site" description="Important for catalytic activity" evidence="7">
    <location>
        <position position="218"/>
    </location>
</feature>
<protein>
    <submittedName>
        <fullName evidence="9">Exodeoxyribonuclease-3</fullName>
    </submittedName>
</protein>
<dbReference type="NCBIfam" id="TIGR00633">
    <property type="entry name" value="xth"/>
    <property type="match status" value="1"/>
</dbReference>
<keyword evidence="4 6" id="KW-0460">Magnesium</keyword>
<proteinExistence type="inferred from homology"/>
<evidence type="ECO:0000256" key="3">
    <source>
        <dbReference type="ARBA" id="ARBA00022801"/>
    </source>
</evidence>
<dbReference type="GO" id="GO:0046872">
    <property type="term" value="F:metal ion binding"/>
    <property type="evidence" value="ECO:0007669"/>
    <property type="project" value="UniProtKB-KW"/>
</dbReference>
<name>A0A1I3WE77_9HYPH</name>
<evidence type="ECO:0000256" key="4">
    <source>
        <dbReference type="ARBA" id="ARBA00022842"/>
    </source>
</evidence>
<feature type="binding site" evidence="6">
    <location>
        <position position="34"/>
    </location>
    <ligand>
        <name>Mg(2+)</name>
        <dbReference type="ChEBI" id="CHEBI:18420"/>
        <label>1</label>
    </ligand>
</feature>
<evidence type="ECO:0000313" key="9">
    <source>
        <dbReference type="EMBL" id="SFK04751.1"/>
    </source>
</evidence>
<feature type="domain" description="Endonuclease/exonuclease/phosphatase" evidence="8">
    <location>
        <begin position="4"/>
        <end position="248"/>
    </location>
</feature>
<dbReference type="PANTHER" id="PTHR43250">
    <property type="entry name" value="EXODEOXYRIBONUCLEASE III"/>
    <property type="match status" value="1"/>
</dbReference>
<dbReference type="Gene3D" id="3.60.10.10">
    <property type="entry name" value="Endonuclease/exonuclease/phosphatase"/>
    <property type="match status" value="1"/>
</dbReference>
<dbReference type="InterPro" id="IPR020847">
    <property type="entry name" value="AP_endonuclease_F1_BS"/>
</dbReference>
<feature type="binding site" evidence="6">
    <location>
        <position position="7"/>
    </location>
    <ligand>
        <name>Mg(2+)</name>
        <dbReference type="ChEBI" id="CHEBI:18420"/>
        <label>1</label>
    </ligand>
</feature>
<feature type="site" description="Transition state stabilizer" evidence="7">
    <location>
        <position position="149"/>
    </location>
</feature>
<dbReference type="OrthoDB" id="9803914at2"/>
<feature type="active site" description="Proton donor/acceptor" evidence="5">
    <location>
        <position position="147"/>
    </location>
</feature>
<dbReference type="InterPro" id="IPR037493">
    <property type="entry name" value="ExoIII-like"/>
</dbReference>
<evidence type="ECO:0000259" key="8">
    <source>
        <dbReference type="Pfam" id="PF03372"/>
    </source>
</evidence>
<dbReference type="Pfam" id="PF03372">
    <property type="entry name" value="Exo_endo_phos"/>
    <property type="match status" value="1"/>
</dbReference>
<feature type="binding site" evidence="6">
    <location>
        <position position="248"/>
    </location>
    <ligand>
        <name>Mg(2+)</name>
        <dbReference type="ChEBI" id="CHEBI:18420"/>
        <label>1</label>
    </ligand>
</feature>
<dbReference type="PROSITE" id="PS00726">
    <property type="entry name" value="AP_NUCLEASE_F1_1"/>
    <property type="match status" value="1"/>
</dbReference>
<dbReference type="AlphaFoldDB" id="A0A1I3WE77"/>
<dbReference type="InterPro" id="IPR036691">
    <property type="entry name" value="Endo/exonu/phosph_ase_sf"/>
</dbReference>
<dbReference type="InterPro" id="IPR004808">
    <property type="entry name" value="AP_endonuc_1"/>
</dbReference>
<dbReference type="GO" id="GO:0004519">
    <property type="term" value="F:endonuclease activity"/>
    <property type="evidence" value="ECO:0007669"/>
    <property type="project" value="InterPro"/>
</dbReference>
<feature type="binding site" evidence="6">
    <location>
        <position position="147"/>
    </location>
    <ligand>
        <name>Mg(2+)</name>
        <dbReference type="ChEBI" id="CHEBI:18420"/>
        <label>1</label>
    </ligand>
</feature>
<dbReference type="PANTHER" id="PTHR43250:SF1">
    <property type="entry name" value="EXODEOXYRIBONUCLEASE III"/>
    <property type="match status" value="1"/>
</dbReference>
<evidence type="ECO:0000256" key="6">
    <source>
        <dbReference type="PIRSR" id="PIRSR604808-2"/>
    </source>
</evidence>
<feature type="active site" evidence="5">
    <location>
        <position position="106"/>
    </location>
</feature>
<dbReference type="InterPro" id="IPR005135">
    <property type="entry name" value="Endo/exonuclease/phosphatase"/>
</dbReference>
<dbReference type="CDD" id="cd09086">
    <property type="entry name" value="ExoIII-like_AP-endo"/>
    <property type="match status" value="1"/>
</dbReference>
<dbReference type="SUPFAM" id="SSF56219">
    <property type="entry name" value="DNase I-like"/>
    <property type="match status" value="1"/>
</dbReference>
<comment type="cofactor">
    <cofactor evidence="6">
        <name>Mg(2+)</name>
        <dbReference type="ChEBI" id="CHEBI:18420"/>
    </cofactor>
    <cofactor evidence="6">
        <name>Mn(2+)</name>
        <dbReference type="ChEBI" id="CHEBI:29035"/>
    </cofactor>
    <text evidence="6">Probably binds two magnesium or manganese ions per subunit.</text>
</comment>
<evidence type="ECO:0000313" key="10">
    <source>
        <dbReference type="Proteomes" id="UP000323300"/>
    </source>
</evidence>
<keyword evidence="3" id="KW-0378">Hydrolase</keyword>
<evidence type="ECO:0000256" key="2">
    <source>
        <dbReference type="ARBA" id="ARBA00022723"/>
    </source>
</evidence>
<gene>
    <name evidence="9" type="ORF">SAMN04488498_10296</name>
</gene>
<keyword evidence="10" id="KW-1185">Reference proteome</keyword>
<evidence type="ECO:0000256" key="5">
    <source>
        <dbReference type="PIRSR" id="PIRSR604808-1"/>
    </source>
</evidence>
<dbReference type="RefSeq" id="WP_149758597.1">
    <property type="nucleotide sequence ID" value="NZ_BSPE01000028.1"/>
</dbReference>
<sequence length="257" mass="28897">MKIATFNINNINNRLDILLVWLAVAKPDVVCLQELKAAHKMFPQMAIEKAGYGAIWLGQPTWNGVAILARGGEPVMTRNELPGDPSDAQSRYIEAAVNGVIVACLYGPNGNPQPGPKFTYKLAWHERFNGHAAELFKTGLPVVLAGDYNIVPEPRDIYASRSYDDNALVQPESRAAFRRLLDQGWVDAIRKVHPKDTVYTFWDYRRNRWQRDAGLRLDHILLSKKMARRLVDAGVDRDVRGLEGASDHAPVWAEIKD</sequence>
<keyword evidence="6" id="KW-0464">Manganese</keyword>
<dbReference type="GO" id="GO:0008311">
    <property type="term" value="F:double-stranded DNA 3'-5' DNA exonuclease activity"/>
    <property type="evidence" value="ECO:0007669"/>
    <property type="project" value="InterPro"/>
</dbReference>
<dbReference type="Proteomes" id="UP000323300">
    <property type="component" value="Unassembled WGS sequence"/>
</dbReference>
<reference evidence="9 10" key="1">
    <citation type="submission" date="2016-10" db="EMBL/GenBank/DDBJ databases">
        <authorList>
            <person name="Varghese N."/>
            <person name="Submissions S."/>
        </authorList>
    </citation>
    <scope>NUCLEOTIDE SEQUENCE [LARGE SCALE GENOMIC DNA]</scope>
    <source>
        <strain evidence="9 10">DSM 21822</strain>
    </source>
</reference>
<dbReference type="GO" id="GO:0003677">
    <property type="term" value="F:DNA binding"/>
    <property type="evidence" value="ECO:0007669"/>
    <property type="project" value="InterPro"/>
</dbReference>
<evidence type="ECO:0000256" key="1">
    <source>
        <dbReference type="ARBA" id="ARBA00007092"/>
    </source>
</evidence>
<feature type="active site" description="Proton acceptor" evidence="5">
    <location>
        <position position="248"/>
    </location>
</feature>
<dbReference type="NCBIfam" id="TIGR00195">
    <property type="entry name" value="exoDNase_III"/>
    <property type="match status" value="1"/>
</dbReference>
<dbReference type="EMBL" id="FOSL01000002">
    <property type="protein sequence ID" value="SFK04751.1"/>
    <property type="molecule type" value="Genomic_DNA"/>
</dbReference>
<organism evidence="9 10">
    <name type="scientific">Neomesorhizobium albiziae</name>
    <dbReference type="NCBI Taxonomy" id="335020"/>
    <lineage>
        <taxon>Bacteria</taxon>
        <taxon>Pseudomonadati</taxon>
        <taxon>Pseudomonadota</taxon>
        <taxon>Alphaproteobacteria</taxon>
        <taxon>Hyphomicrobiales</taxon>
        <taxon>Phyllobacteriaceae</taxon>
        <taxon>Neomesorhizobium</taxon>
    </lineage>
</organism>